<keyword evidence="6" id="KW-1185">Reference proteome</keyword>
<comment type="similarity">
    <text evidence="1">Belongs to the peptidase S51 family.</text>
</comment>
<keyword evidence="3" id="KW-0378">Hydrolase</keyword>
<sequence length="233" mass="24711">MTGKLTLALLSDFHCSAAQQAIACVLDALTEAHLPRVAPIKVGYLASAHEPERDYYRQTQVAYAALGAELCCYTDLQQDYSASALQALCQCDAIHLAGGDTFAFLAAIQQRGAMECLQAFAAKGAAMIGLSAGAMLMTPNITSASLCGDHNQVQLDNLSALGLLPYQFVPHVDFSQHGVDISVAAAQLIASQELAQYPLILCADSDALVYREQQLIGFGQPLLFDGVALMALT</sequence>
<dbReference type="SUPFAM" id="SSF52317">
    <property type="entry name" value="Class I glutamine amidotransferase-like"/>
    <property type="match status" value="1"/>
</dbReference>
<keyword evidence="4" id="KW-0720">Serine protease</keyword>
<dbReference type="PANTHER" id="PTHR20842:SF0">
    <property type="entry name" value="ALPHA-ASPARTYL DIPEPTIDASE"/>
    <property type="match status" value="1"/>
</dbReference>
<gene>
    <name evidence="5" type="ORF">TUM4630_17870</name>
</gene>
<reference evidence="5 6" key="1">
    <citation type="submission" date="2021-05" db="EMBL/GenBank/DDBJ databases">
        <title>Molecular characterization for Shewanella algae harboring chromosomal blaOXA-55-like strains isolated from clinical and environment sample.</title>
        <authorList>
            <person name="Ohama Y."/>
            <person name="Aoki K."/>
            <person name="Harada S."/>
            <person name="Moriya K."/>
            <person name="Ishii Y."/>
            <person name="Tateda K."/>
        </authorList>
    </citation>
    <scope>NUCLEOTIDE SEQUENCE [LARGE SCALE GENOMIC DNA]</scope>
    <source>
        <strain evidence="5 6">LMG 23746</strain>
    </source>
</reference>
<dbReference type="Pfam" id="PF03575">
    <property type="entry name" value="Peptidase_S51"/>
    <property type="match status" value="1"/>
</dbReference>
<evidence type="ECO:0000256" key="4">
    <source>
        <dbReference type="ARBA" id="ARBA00022825"/>
    </source>
</evidence>
<evidence type="ECO:0000313" key="5">
    <source>
        <dbReference type="EMBL" id="GIU46694.1"/>
    </source>
</evidence>
<evidence type="ECO:0000256" key="2">
    <source>
        <dbReference type="ARBA" id="ARBA00022670"/>
    </source>
</evidence>
<dbReference type="Gene3D" id="3.40.50.880">
    <property type="match status" value="1"/>
</dbReference>
<organism evidence="5 6">
    <name type="scientific">Shewanella algidipiscicola</name>
    <dbReference type="NCBI Taxonomy" id="614070"/>
    <lineage>
        <taxon>Bacteria</taxon>
        <taxon>Pseudomonadati</taxon>
        <taxon>Pseudomonadota</taxon>
        <taxon>Gammaproteobacteria</taxon>
        <taxon>Alteromonadales</taxon>
        <taxon>Shewanellaceae</taxon>
        <taxon>Shewanella</taxon>
    </lineage>
</organism>
<name>A0ABQ4PGZ0_9GAMM</name>
<accession>A0ABQ4PGZ0</accession>
<evidence type="ECO:0000256" key="1">
    <source>
        <dbReference type="ARBA" id="ARBA00006534"/>
    </source>
</evidence>
<comment type="caution">
    <text evidence="5">The sequence shown here is derived from an EMBL/GenBank/DDBJ whole genome shotgun (WGS) entry which is preliminary data.</text>
</comment>
<dbReference type="Proteomes" id="UP000761574">
    <property type="component" value="Unassembled WGS sequence"/>
</dbReference>
<protein>
    <recommendedName>
        <fullName evidence="7">Dipeptidase E</fullName>
    </recommendedName>
</protein>
<proteinExistence type="inferred from homology"/>
<dbReference type="RefSeq" id="WP_162924121.1">
    <property type="nucleotide sequence ID" value="NZ_BPFB01000017.1"/>
</dbReference>
<evidence type="ECO:0000256" key="3">
    <source>
        <dbReference type="ARBA" id="ARBA00022801"/>
    </source>
</evidence>
<dbReference type="InterPro" id="IPR029062">
    <property type="entry name" value="Class_I_gatase-like"/>
</dbReference>
<evidence type="ECO:0000313" key="6">
    <source>
        <dbReference type="Proteomes" id="UP000761574"/>
    </source>
</evidence>
<keyword evidence="2" id="KW-0645">Protease</keyword>
<dbReference type="EMBL" id="BPFB01000017">
    <property type="protein sequence ID" value="GIU46694.1"/>
    <property type="molecule type" value="Genomic_DNA"/>
</dbReference>
<dbReference type="PANTHER" id="PTHR20842">
    <property type="entry name" value="PROTEASE S51 ALPHA-ASPARTYL DIPEPTIDASE"/>
    <property type="match status" value="1"/>
</dbReference>
<evidence type="ECO:0008006" key="7">
    <source>
        <dbReference type="Google" id="ProtNLM"/>
    </source>
</evidence>
<dbReference type="InterPro" id="IPR005320">
    <property type="entry name" value="Peptidase_S51"/>
</dbReference>